<proteinExistence type="predicted"/>
<dbReference type="HOGENOM" id="CLU_3345906_0_0_5"/>
<accession>M4VHS3</accession>
<evidence type="ECO:0000313" key="2">
    <source>
        <dbReference type="Proteomes" id="UP000011932"/>
    </source>
</evidence>
<dbReference type="AlphaFoldDB" id="M4VHS3"/>
<sequence length="37" mass="4348">MGHRFFSCVINDVNDGRNLSIVMGTRQYYHNIMVFVI</sequence>
<evidence type="ECO:0000313" key="1">
    <source>
        <dbReference type="EMBL" id="AGH97591.1"/>
    </source>
</evidence>
<dbReference type="KEGG" id="man:A11S_768"/>
<organism evidence="1 2">
    <name type="scientific">Micavibrio aeruginosavorus EPB</name>
    <dbReference type="NCBI Taxonomy" id="349215"/>
    <lineage>
        <taxon>Bacteria</taxon>
        <taxon>Pseudomonadati</taxon>
        <taxon>Bdellovibrionota</taxon>
        <taxon>Bdellovibrionia</taxon>
        <taxon>Bdellovibrionales</taxon>
        <taxon>Pseudobdellovibrionaceae</taxon>
        <taxon>Micavibrio</taxon>
    </lineage>
</organism>
<protein>
    <submittedName>
        <fullName evidence="1">Uncharacterized protein</fullName>
    </submittedName>
</protein>
<dbReference type="EMBL" id="CP003538">
    <property type="protein sequence ID" value="AGH97591.1"/>
    <property type="molecule type" value="Genomic_DNA"/>
</dbReference>
<reference evidence="1 2" key="1">
    <citation type="journal article" date="2013" name="ISME J.">
        <title>By their genes ye shall know them: genomic signatures of predatory bacteria.</title>
        <authorList>
            <person name="Pasternak Z."/>
            <person name="Pietrokovski S."/>
            <person name="Rotem O."/>
            <person name="Gophna U."/>
            <person name="Lurie-Weinberger M.N."/>
            <person name="Jurkevitch E."/>
        </authorList>
    </citation>
    <scope>NUCLEOTIDE SEQUENCE [LARGE SCALE GENOMIC DNA]</scope>
    <source>
        <strain evidence="1">EPB</strain>
    </source>
</reference>
<name>M4VHS3_9BACT</name>
<gene>
    <name evidence="1" type="ORF">A11S_768</name>
</gene>
<dbReference type="Proteomes" id="UP000011932">
    <property type="component" value="Chromosome"/>
</dbReference>